<evidence type="ECO:0000313" key="3">
    <source>
        <dbReference type="Proteomes" id="UP000283269"/>
    </source>
</evidence>
<protein>
    <recommendedName>
        <fullName evidence="4">F-box domain-containing protein</fullName>
    </recommendedName>
</protein>
<dbReference type="InParanoid" id="A0A409X899"/>
<reference evidence="2 3" key="1">
    <citation type="journal article" date="2018" name="Evol. Lett.">
        <title>Horizontal gene cluster transfer increased hallucinogenic mushroom diversity.</title>
        <authorList>
            <person name="Reynolds H.T."/>
            <person name="Vijayakumar V."/>
            <person name="Gluck-Thaler E."/>
            <person name="Korotkin H.B."/>
            <person name="Matheny P.B."/>
            <person name="Slot J.C."/>
        </authorList>
    </citation>
    <scope>NUCLEOTIDE SEQUENCE [LARGE SCALE GENOMIC DNA]</scope>
    <source>
        <strain evidence="2 3">2631</strain>
    </source>
</reference>
<comment type="caution">
    <text evidence="2">The sequence shown here is derived from an EMBL/GenBank/DDBJ whole genome shotgun (WGS) entry which is preliminary data.</text>
</comment>
<dbReference type="AlphaFoldDB" id="A0A409X899"/>
<evidence type="ECO:0008006" key="4">
    <source>
        <dbReference type="Google" id="ProtNLM"/>
    </source>
</evidence>
<proteinExistence type="predicted"/>
<evidence type="ECO:0000313" key="2">
    <source>
        <dbReference type="EMBL" id="PPQ86941.1"/>
    </source>
</evidence>
<sequence>MAQVPSAATQFGLDIWFQISKHCDRDTLRLLSTHQVHSVVRESALPYLFKDLHFKASNLLRPEDRSLTLIPQEYENLLDARADQCCQRFTQLPLSRLAPYVRVWFYDAHFDDDGEPEAAVKSKIDKYNRDMWRFFAANLARYTELTSLSLTKVVIDETAVRSLNTLANLKSLMLFYADITSTINLGSPYIRLIVLEHCLDNFHSGFIIGACATLASLRIQVGKKDYRTLYDVLEHCPVLEELLLTLRDVIERVFEAPAEALSITACPNLTTYLGPAYYAGVIQGRPVRDIDISRCPEDGEMHVEWLKICGSGTVPVEEFSIYGWPTYAIPGLFPVIIENFPHLMALRIVFSPYVLEVYDMEDRENYKKLHYLSVIQDVSTGKYEVPRTLRSLGIFQNRKYKKHRTITIAQVVDRIQSSERFADLDRIMFGYDAENFHVWCIDETDEWSITQYGEENIDGEDGDDSSDEYTDDDYDE</sequence>
<evidence type="ECO:0000256" key="1">
    <source>
        <dbReference type="SAM" id="MobiDB-lite"/>
    </source>
</evidence>
<organism evidence="2 3">
    <name type="scientific">Psilocybe cyanescens</name>
    <dbReference type="NCBI Taxonomy" id="93625"/>
    <lineage>
        <taxon>Eukaryota</taxon>
        <taxon>Fungi</taxon>
        <taxon>Dikarya</taxon>
        <taxon>Basidiomycota</taxon>
        <taxon>Agaricomycotina</taxon>
        <taxon>Agaricomycetes</taxon>
        <taxon>Agaricomycetidae</taxon>
        <taxon>Agaricales</taxon>
        <taxon>Agaricineae</taxon>
        <taxon>Strophariaceae</taxon>
        <taxon>Psilocybe</taxon>
    </lineage>
</organism>
<dbReference type="Proteomes" id="UP000283269">
    <property type="component" value="Unassembled WGS sequence"/>
</dbReference>
<dbReference type="OrthoDB" id="3111456at2759"/>
<feature type="compositionally biased region" description="Acidic residues" evidence="1">
    <location>
        <begin position="455"/>
        <end position="476"/>
    </location>
</feature>
<accession>A0A409X899</accession>
<gene>
    <name evidence="2" type="ORF">CVT25_009827</name>
</gene>
<keyword evidence="3" id="KW-1185">Reference proteome</keyword>
<dbReference type="InterPro" id="IPR032675">
    <property type="entry name" value="LRR_dom_sf"/>
</dbReference>
<name>A0A409X899_PSICY</name>
<dbReference type="Gene3D" id="3.80.10.10">
    <property type="entry name" value="Ribonuclease Inhibitor"/>
    <property type="match status" value="1"/>
</dbReference>
<feature type="region of interest" description="Disordered" evidence="1">
    <location>
        <begin position="453"/>
        <end position="476"/>
    </location>
</feature>
<dbReference type="SUPFAM" id="SSF52047">
    <property type="entry name" value="RNI-like"/>
    <property type="match status" value="1"/>
</dbReference>
<dbReference type="EMBL" id="NHYD01002409">
    <property type="protein sequence ID" value="PPQ86941.1"/>
    <property type="molecule type" value="Genomic_DNA"/>
</dbReference>